<gene>
    <name evidence="1" type="ORF">LCGC14_2422780</name>
</gene>
<evidence type="ECO:0000313" key="1">
    <source>
        <dbReference type="EMBL" id="KKL23693.1"/>
    </source>
</evidence>
<reference evidence="1" key="1">
    <citation type="journal article" date="2015" name="Nature">
        <title>Complex archaea that bridge the gap between prokaryotes and eukaryotes.</title>
        <authorList>
            <person name="Spang A."/>
            <person name="Saw J.H."/>
            <person name="Jorgensen S.L."/>
            <person name="Zaremba-Niedzwiedzka K."/>
            <person name="Martijn J."/>
            <person name="Lind A.E."/>
            <person name="van Eijk R."/>
            <person name="Schleper C."/>
            <person name="Guy L."/>
            <person name="Ettema T.J."/>
        </authorList>
    </citation>
    <scope>NUCLEOTIDE SEQUENCE</scope>
</reference>
<organism evidence="1">
    <name type="scientific">marine sediment metagenome</name>
    <dbReference type="NCBI Taxonomy" id="412755"/>
    <lineage>
        <taxon>unclassified sequences</taxon>
        <taxon>metagenomes</taxon>
        <taxon>ecological metagenomes</taxon>
    </lineage>
</organism>
<name>A0A0F9EIH2_9ZZZZ</name>
<sequence>MKTGIVTEAYTEEMINVQLDNVLSPIIQNLSMGDYNRLLHDLTHSVWEALQK</sequence>
<comment type="caution">
    <text evidence="1">The sequence shown here is derived from an EMBL/GenBank/DDBJ whole genome shotgun (WGS) entry which is preliminary data.</text>
</comment>
<proteinExistence type="predicted"/>
<accession>A0A0F9EIH2</accession>
<dbReference type="EMBL" id="LAZR01036881">
    <property type="protein sequence ID" value="KKL23693.1"/>
    <property type="molecule type" value="Genomic_DNA"/>
</dbReference>
<protein>
    <submittedName>
        <fullName evidence="1">Uncharacterized protein</fullName>
    </submittedName>
</protein>
<dbReference type="AlphaFoldDB" id="A0A0F9EIH2"/>